<dbReference type="PROSITE" id="PS50255">
    <property type="entry name" value="CYTOCHROME_B5_2"/>
    <property type="match status" value="1"/>
</dbReference>
<reference evidence="10" key="1">
    <citation type="journal article" date="2013" name="Genome Announc.">
        <title>Genome sequence of the food spoilage yeast Zygosaccharomyces bailii CLIB 213(T).</title>
        <authorList>
            <person name="Galeote V."/>
            <person name="Bigey F."/>
            <person name="Devillers H."/>
            <person name="Neuveglise C."/>
            <person name="Dequin S."/>
        </authorList>
    </citation>
    <scope>NUCLEOTIDE SEQUENCE [LARGE SCALE GENOMIC DNA]</scope>
    <source>
        <strain evidence="10">CLIB 213 / ATCC 58445 / CBS 680 / CCRC 21525 / NBRC 1098 / NCYC 1416 / NRRL Y-2227</strain>
    </source>
</reference>
<dbReference type="GO" id="GO:0020037">
    <property type="term" value="F:heme binding"/>
    <property type="evidence" value="ECO:0007669"/>
    <property type="project" value="InterPro"/>
</dbReference>
<feature type="domain" description="FMN hydroxy acid dehydrogenase" evidence="8">
    <location>
        <begin position="177"/>
        <end position="534"/>
    </location>
</feature>
<keyword evidence="6" id="KW-0472">Membrane</keyword>
<dbReference type="Pfam" id="PF00173">
    <property type="entry name" value="Cyt-b5"/>
    <property type="match status" value="1"/>
</dbReference>
<keyword evidence="5" id="KW-0408">Iron</keyword>
<evidence type="ECO:0000256" key="5">
    <source>
        <dbReference type="ARBA" id="ARBA00023004"/>
    </source>
</evidence>
<gene>
    <name evidence="9" type="ORF">BN860_00232g</name>
</gene>
<proteinExistence type="predicted"/>
<dbReference type="InterPro" id="IPR000262">
    <property type="entry name" value="FMN-dep_DH"/>
</dbReference>
<evidence type="ECO:0000256" key="4">
    <source>
        <dbReference type="ARBA" id="ARBA00023002"/>
    </source>
</evidence>
<dbReference type="SUPFAM" id="SSF55856">
    <property type="entry name" value="Cytochrome b5-like heme/steroid binding domain"/>
    <property type="match status" value="1"/>
</dbReference>
<dbReference type="GO" id="GO:0006089">
    <property type="term" value="P:lactate metabolic process"/>
    <property type="evidence" value="ECO:0007669"/>
    <property type="project" value="TreeGrafter"/>
</dbReference>
<protein>
    <submittedName>
        <fullName evidence="9">ZYBA0S19-00232g1_1</fullName>
    </submittedName>
</protein>
<evidence type="ECO:0000256" key="6">
    <source>
        <dbReference type="SAM" id="Phobius"/>
    </source>
</evidence>
<dbReference type="Pfam" id="PF01070">
    <property type="entry name" value="FMN_dh"/>
    <property type="match status" value="1"/>
</dbReference>
<evidence type="ECO:0000313" key="9">
    <source>
        <dbReference type="EMBL" id="CDF92044.1"/>
    </source>
</evidence>
<dbReference type="InterPro" id="IPR013785">
    <property type="entry name" value="Aldolase_TIM"/>
</dbReference>
<dbReference type="SUPFAM" id="SSF51395">
    <property type="entry name" value="FMN-linked oxidoreductases"/>
    <property type="match status" value="1"/>
</dbReference>
<keyword evidence="2" id="KW-0349">Heme</keyword>
<dbReference type="Proteomes" id="UP000019375">
    <property type="component" value="Unassembled WGS sequence"/>
</dbReference>
<sequence length="559" mass="63111">MLLHTRTAYRTLRGKTQDCLLAAFKRKRLSTKQLRAYSTDKRPRVLPRSASILRSSSLIAGGSVLAAFLGFLAIAPPDGDIPVKEVMLHNKPDDCWIVLNDEVYDVTGFLELHPGGAGRLLEVAGRDATAKFKQVHSQETLERMKDELIHIGKLKGKFANVITAEELRIEEQKAKIPSLETIFNISDFESIAKEVLPKSTFMYFASGSGDEFSLRENHYAFSRIFFRPRILQDIEPDSIDTSTYFLGTKVDMPIYISGFAGSRLAHPLGEKNLQAAAYEANVMEMVPKQNSFSSEEFYEDVPDDQNQWMQYHFHDREELENVEQVLREAEARPSIKGIFFNVDLADIGNREKDSRQRIKDMGDTSDLDFIIDNKYGQYTKFTWKDLEEIVSNTNIPVALKGVQRGEDVVLAAKKGIKAVVLSNHGGRQLDFSRPPLEVLAETRQMLKDEDLEDKIEIYLDGGIRRGSDVVKALCLGAKGVGLGRPFLYAMAGYGQDGVSHLIDILNEEIKNNMRLLGVAKIEDLNESFIDQKNLKLRLPKANDVLYDTAYEPLTFPDFR</sequence>
<keyword evidence="6" id="KW-1133">Transmembrane helix</keyword>
<dbReference type="InterPro" id="IPR001199">
    <property type="entry name" value="Cyt_B5-like_heme/steroid-bd"/>
</dbReference>
<evidence type="ECO:0000313" key="10">
    <source>
        <dbReference type="Proteomes" id="UP000019375"/>
    </source>
</evidence>
<comment type="cofactor">
    <cofactor evidence="1">
        <name>FMN</name>
        <dbReference type="ChEBI" id="CHEBI:58210"/>
    </cofactor>
</comment>
<dbReference type="PANTHER" id="PTHR10578:SF148">
    <property type="entry name" value="L-LACTATE DEHYDROGENASE (CYTOCHROME)"/>
    <property type="match status" value="1"/>
</dbReference>
<evidence type="ECO:0000256" key="3">
    <source>
        <dbReference type="ARBA" id="ARBA00022723"/>
    </source>
</evidence>
<dbReference type="InterPro" id="IPR036400">
    <property type="entry name" value="Cyt_B5-like_heme/steroid_sf"/>
</dbReference>
<dbReference type="OrthoDB" id="1925334at2759"/>
<organism evidence="9 10">
    <name type="scientific">Zygosaccharomyces bailii (strain CLIB 213 / ATCC 58445 / CBS 680 / BCRC 21525 / NBRC 1098 / NCYC 1416 / NRRL Y-2227)</name>
    <dbReference type="NCBI Taxonomy" id="1333698"/>
    <lineage>
        <taxon>Eukaryota</taxon>
        <taxon>Fungi</taxon>
        <taxon>Dikarya</taxon>
        <taxon>Ascomycota</taxon>
        <taxon>Saccharomycotina</taxon>
        <taxon>Saccharomycetes</taxon>
        <taxon>Saccharomycetales</taxon>
        <taxon>Saccharomycetaceae</taxon>
        <taxon>Zygosaccharomyces</taxon>
    </lineage>
</organism>
<dbReference type="InterPro" id="IPR008259">
    <property type="entry name" value="FMN_hydac_DH_AS"/>
</dbReference>
<keyword evidence="6" id="KW-0812">Transmembrane</keyword>
<dbReference type="PROSITE" id="PS00191">
    <property type="entry name" value="CYTOCHROME_B5_1"/>
    <property type="match status" value="1"/>
</dbReference>
<name>A0A8J2XET9_ZYGB2</name>
<dbReference type="InterPro" id="IPR018506">
    <property type="entry name" value="Cyt_B5_heme-BS"/>
</dbReference>
<evidence type="ECO:0000259" key="8">
    <source>
        <dbReference type="PROSITE" id="PS51349"/>
    </source>
</evidence>
<dbReference type="AlphaFoldDB" id="A0A8J2XET9"/>
<dbReference type="PROSITE" id="PS51349">
    <property type="entry name" value="FMN_HYDROXY_ACID_DH_2"/>
    <property type="match status" value="1"/>
</dbReference>
<evidence type="ECO:0000256" key="1">
    <source>
        <dbReference type="ARBA" id="ARBA00001917"/>
    </source>
</evidence>
<dbReference type="SMART" id="SM01117">
    <property type="entry name" value="Cyt-b5"/>
    <property type="match status" value="1"/>
</dbReference>
<dbReference type="GO" id="GO:0046872">
    <property type="term" value="F:metal ion binding"/>
    <property type="evidence" value="ECO:0007669"/>
    <property type="project" value="UniProtKB-KW"/>
</dbReference>
<keyword evidence="3" id="KW-0479">Metal-binding</keyword>
<dbReference type="EMBL" id="HG316472">
    <property type="protein sequence ID" value="CDF92044.1"/>
    <property type="molecule type" value="Genomic_DNA"/>
</dbReference>
<evidence type="ECO:0000259" key="7">
    <source>
        <dbReference type="PROSITE" id="PS50255"/>
    </source>
</evidence>
<feature type="transmembrane region" description="Helical" evidence="6">
    <location>
        <begin position="52"/>
        <end position="75"/>
    </location>
</feature>
<dbReference type="Gene3D" id="3.10.120.10">
    <property type="entry name" value="Cytochrome b5-like heme/steroid binding domain"/>
    <property type="match status" value="1"/>
</dbReference>
<accession>A0A8J2XET9</accession>
<feature type="domain" description="Cytochrome b5 heme-binding" evidence="7">
    <location>
        <begin position="78"/>
        <end position="155"/>
    </location>
</feature>
<evidence type="ECO:0000256" key="2">
    <source>
        <dbReference type="ARBA" id="ARBA00022617"/>
    </source>
</evidence>
<dbReference type="InterPro" id="IPR037396">
    <property type="entry name" value="FMN_HAD"/>
</dbReference>
<keyword evidence="4" id="KW-0560">Oxidoreductase</keyword>
<keyword evidence="10" id="KW-1185">Reference proteome</keyword>
<dbReference type="Gene3D" id="3.20.20.70">
    <property type="entry name" value="Aldolase class I"/>
    <property type="match status" value="1"/>
</dbReference>
<dbReference type="GO" id="GO:0004460">
    <property type="term" value="F:L-lactate dehydrogenase (cytochrome) activity"/>
    <property type="evidence" value="ECO:0007669"/>
    <property type="project" value="TreeGrafter"/>
</dbReference>
<dbReference type="PROSITE" id="PS00557">
    <property type="entry name" value="FMN_HYDROXY_ACID_DH_1"/>
    <property type="match status" value="1"/>
</dbReference>
<dbReference type="PANTHER" id="PTHR10578">
    <property type="entry name" value="S -2-HYDROXY-ACID OXIDASE-RELATED"/>
    <property type="match status" value="1"/>
</dbReference>